<proteinExistence type="predicted"/>
<evidence type="ECO:0000313" key="1">
    <source>
        <dbReference type="EMBL" id="KAJ1896137.1"/>
    </source>
</evidence>
<reference evidence="1" key="1">
    <citation type="submission" date="2022-07" db="EMBL/GenBank/DDBJ databases">
        <title>Phylogenomic reconstructions and comparative analyses of Kickxellomycotina fungi.</title>
        <authorList>
            <person name="Reynolds N.K."/>
            <person name="Stajich J.E."/>
            <person name="Barry K."/>
            <person name="Grigoriev I.V."/>
            <person name="Crous P."/>
            <person name="Smith M.E."/>
        </authorList>
    </citation>
    <scope>NUCLEOTIDE SEQUENCE</scope>
    <source>
        <strain evidence="1">Benny 63K</strain>
    </source>
</reference>
<evidence type="ECO:0000313" key="2">
    <source>
        <dbReference type="Proteomes" id="UP001150581"/>
    </source>
</evidence>
<organism evidence="1 2">
    <name type="scientific">Kickxella alabastrina</name>
    <dbReference type="NCBI Taxonomy" id="61397"/>
    <lineage>
        <taxon>Eukaryota</taxon>
        <taxon>Fungi</taxon>
        <taxon>Fungi incertae sedis</taxon>
        <taxon>Zoopagomycota</taxon>
        <taxon>Kickxellomycotina</taxon>
        <taxon>Kickxellomycetes</taxon>
        <taxon>Kickxellales</taxon>
        <taxon>Kickxellaceae</taxon>
        <taxon>Kickxella</taxon>
    </lineage>
</organism>
<gene>
    <name evidence="1" type="ORF">LPJ66_004175</name>
</gene>
<sequence length="551" mass="60161">MITSSILPPIDIPNTNLVNYVFTECESHVSSSTEHTVFVDSATKATLTLSELRSQTLRLAAGLQQAPFNIGPGDTVAIFAANSMNYPIVAYAIVAAGATCTPANPMYTPRELAHQLTDSRCKMIIVGEGFQPTVDSALALSNHAVEHILTMDGSKSMSANSILKIIKETGTQEDYFFNTRRDNYAEIPAYLCYSSGTTGRPKGVLLTHRNMVTNAMQINGLKRFDSGAHTHETFLGLAPFCHAYGLSYVLHSSVAQGGTIVIMAAYTFEKLLSAIQHFKITYGYLVPPIVCALSKDPRVDKFDLTSMHTVLSGGAALSPTLIETTEARLPGVRIVQGYGMSEMSPATTMLSTSHRNPASIGILLAGCQAKVIDDTGSPLGCETAGELCFRGPNIMLGYLNNPKATEDIFDSEGFLHTGDIGYFDQNGFFYITDRKKELIKYKGFQVAPSELEGILAEHPDVEDAMVMAVYDDEQATEIPKAYIVLRNNAGGKEDQDRRARLIVDWLHERVARYKWLRGGFAVISHIPRSPAGKIVRSSLRNIEHVSSRTQS</sequence>
<dbReference type="Proteomes" id="UP001150581">
    <property type="component" value="Unassembled WGS sequence"/>
</dbReference>
<name>A0ACC1IKE9_9FUNG</name>
<keyword evidence="2" id="KW-1185">Reference proteome</keyword>
<protein>
    <submittedName>
        <fullName evidence="1">Uncharacterized protein</fullName>
    </submittedName>
</protein>
<accession>A0ACC1IKE9</accession>
<dbReference type="EMBL" id="JANBPG010000483">
    <property type="protein sequence ID" value="KAJ1896137.1"/>
    <property type="molecule type" value="Genomic_DNA"/>
</dbReference>
<comment type="caution">
    <text evidence="1">The sequence shown here is derived from an EMBL/GenBank/DDBJ whole genome shotgun (WGS) entry which is preliminary data.</text>
</comment>